<dbReference type="PANTHER" id="PTHR43581:SF4">
    <property type="entry name" value="ATP_GTP PHOSPHATASE"/>
    <property type="match status" value="1"/>
</dbReference>
<dbReference type="EMBL" id="CP049616">
    <property type="protein sequence ID" value="QII43853.1"/>
    <property type="molecule type" value="Genomic_DNA"/>
</dbReference>
<protein>
    <submittedName>
        <fullName evidence="2">AAA family ATPase</fullName>
    </submittedName>
</protein>
<dbReference type="Gene3D" id="3.40.50.300">
    <property type="entry name" value="P-loop containing nucleotide triphosphate hydrolases"/>
    <property type="match status" value="1"/>
</dbReference>
<proteinExistence type="predicted"/>
<dbReference type="AlphaFoldDB" id="A0A6G7IZ19"/>
<evidence type="ECO:0000259" key="1">
    <source>
        <dbReference type="Pfam" id="PF13175"/>
    </source>
</evidence>
<dbReference type="KEGG" id="mut:GVT53_03905"/>
<dbReference type="InterPro" id="IPR041685">
    <property type="entry name" value="AAA_GajA/Old/RecF-like"/>
</dbReference>
<reference evidence="2 3" key="1">
    <citation type="submission" date="2020-02" db="EMBL/GenBank/DDBJ databases">
        <title>Complete genome of Muricauda sp. 501str8.</title>
        <authorList>
            <person name="Dong B."/>
            <person name="Zhu S."/>
            <person name="Yang J."/>
            <person name="Chen J."/>
        </authorList>
    </citation>
    <scope>NUCLEOTIDE SEQUENCE [LARGE SCALE GENOMIC DNA]</scope>
    <source>
        <strain evidence="2 3">501str8</strain>
    </source>
</reference>
<dbReference type="InterPro" id="IPR051396">
    <property type="entry name" value="Bact_Antivir_Def_Nuclease"/>
</dbReference>
<evidence type="ECO:0000313" key="3">
    <source>
        <dbReference type="Proteomes" id="UP000502928"/>
    </source>
</evidence>
<dbReference type="GO" id="GO:0016887">
    <property type="term" value="F:ATP hydrolysis activity"/>
    <property type="evidence" value="ECO:0007669"/>
    <property type="project" value="InterPro"/>
</dbReference>
<accession>A0A6G7IZ19</accession>
<dbReference type="GO" id="GO:0005524">
    <property type="term" value="F:ATP binding"/>
    <property type="evidence" value="ECO:0007669"/>
    <property type="project" value="InterPro"/>
</dbReference>
<dbReference type="InterPro" id="IPR027417">
    <property type="entry name" value="P-loop_NTPase"/>
</dbReference>
<dbReference type="RefSeq" id="WP_166247514.1">
    <property type="nucleotide sequence ID" value="NZ_CP049616.1"/>
</dbReference>
<name>A0A6G7IZ19_9FLAO</name>
<keyword evidence="3" id="KW-1185">Reference proteome</keyword>
<feature type="domain" description="Endonuclease GajA/Old nuclease/RecF-like AAA" evidence="1">
    <location>
        <begin position="1"/>
        <end position="385"/>
    </location>
</feature>
<dbReference type="Pfam" id="PF13175">
    <property type="entry name" value="AAA_15"/>
    <property type="match status" value="1"/>
</dbReference>
<dbReference type="Proteomes" id="UP000502928">
    <property type="component" value="Chromosome"/>
</dbReference>
<evidence type="ECO:0000313" key="2">
    <source>
        <dbReference type="EMBL" id="QII43853.1"/>
    </source>
</evidence>
<dbReference type="SUPFAM" id="SSF52540">
    <property type="entry name" value="P-loop containing nucleoside triphosphate hydrolases"/>
    <property type="match status" value="1"/>
</dbReference>
<organism evidence="2 3">
    <name type="scientific">Flagellimonas oceani</name>
    <dbReference type="NCBI Taxonomy" id="2698672"/>
    <lineage>
        <taxon>Bacteria</taxon>
        <taxon>Pseudomonadati</taxon>
        <taxon>Bacteroidota</taxon>
        <taxon>Flavobacteriia</taxon>
        <taxon>Flavobacteriales</taxon>
        <taxon>Flavobacteriaceae</taxon>
        <taxon>Flagellimonas</taxon>
    </lineage>
</organism>
<dbReference type="PANTHER" id="PTHR43581">
    <property type="entry name" value="ATP/GTP PHOSPHATASE"/>
    <property type="match status" value="1"/>
</dbReference>
<gene>
    <name evidence="2" type="ORF">GVT53_03905</name>
</gene>
<sequence>MRIDRVKIIDYKNLKDFTINLDKSKMETILLGQNATGKSNFIEALVLIFKHLDLESKPPFEYKIEYELRNFQIKVECINSRYKFQANTILKANIHGEKKKLVSLNSITNKEFFVNKNIYLPKYVFTYYSGVSNKLKDHFDDHQKRFYEKSIKKGVTKDDVEDLRRLFYVQLVHSYFVLLAYFSFDDEEKSSSKFLSEILNIKDLESILFVLNKPHWGKKGTFWGAKGLVNEFLQKVWEYSLAPIYNEENIPLDFRRSAKRELLYLFIKGKDELREIASFYNSNTDFFKALESTYISDLIFEVRVKVKKQGVKGDITFKELSEGEQQLLTVLGLLKFTRDEESLILLDEPDTHLNPIWKWKYREFLKDVVNKPETTQIIMNTHDPLVIGSLVKEEVRVFKRDMELKKVVAAEPEVDPKGLGVAGILTSELFGLSSTLDKETLGLLKRRNELISKQDTEELSDNERAELRALFEHLSSLGINTTDRDPLYQKFIVAVGKREEFFIENPTEENIKRQNEIAMDILNEIISEEGGSE</sequence>